<evidence type="ECO:0000259" key="4">
    <source>
        <dbReference type="Pfam" id="PF02782"/>
    </source>
</evidence>
<evidence type="ECO:0000313" key="6">
    <source>
        <dbReference type="Proteomes" id="UP000018936"/>
    </source>
</evidence>
<feature type="non-terminal residue" evidence="5">
    <location>
        <position position="117"/>
    </location>
</feature>
<reference evidence="5 6" key="1">
    <citation type="journal article" date="2013" name="Proc. Natl. Acad. Sci. U.S.A.">
        <title>The king cobra genome reveals dynamic gene evolution and adaptation in the snake venom system.</title>
        <authorList>
            <person name="Vonk F.J."/>
            <person name="Casewell N.R."/>
            <person name="Henkel C.V."/>
            <person name="Heimberg A.M."/>
            <person name="Jansen H.J."/>
            <person name="McCleary R.J."/>
            <person name="Kerkkamp H.M."/>
            <person name="Vos R.A."/>
            <person name="Guerreiro I."/>
            <person name="Calvete J.J."/>
            <person name="Wuster W."/>
            <person name="Woods A.E."/>
            <person name="Logan J.M."/>
            <person name="Harrison R.A."/>
            <person name="Castoe T.A."/>
            <person name="de Koning A.P."/>
            <person name="Pollock D.D."/>
            <person name="Yandell M."/>
            <person name="Calderon D."/>
            <person name="Renjifo C."/>
            <person name="Currier R.B."/>
            <person name="Salgado D."/>
            <person name="Pla D."/>
            <person name="Sanz L."/>
            <person name="Hyder A.S."/>
            <person name="Ribeiro J.M."/>
            <person name="Arntzen J.W."/>
            <person name="van den Thillart G.E."/>
            <person name="Boetzer M."/>
            <person name="Pirovano W."/>
            <person name="Dirks R.P."/>
            <person name="Spaink H.P."/>
            <person name="Duboule D."/>
            <person name="McGlinn E."/>
            <person name="Kini R.M."/>
            <person name="Richardson M.K."/>
        </authorList>
    </citation>
    <scope>NUCLEOTIDE SEQUENCE</scope>
    <source>
        <tissue evidence="5">Blood</tissue>
    </source>
</reference>
<dbReference type="Gene3D" id="3.30.420.40">
    <property type="match status" value="1"/>
</dbReference>
<feature type="domain" description="Carbohydrate kinase FGGY C-terminal" evidence="4">
    <location>
        <begin position="12"/>
        <end position="61"/>
    </location>
</feature>
<name>V8NSY4_OPHHA</name>
<accession>V8NSY4</accession>
<dbReference type="InterPro" id="IPR043129">
    <property type="entry name" value="ATPase_NBD"/>
</dbReference>
<dbReference type="EMBL" id="AZIM01002104">
    <property type="protein sequence ID" value="ETE64798.1"/>
    <property type="molecule type" value="Genomic_DNA"/>
</dbReference>
<evidence type="ECO:0000256" key="3">
    <source>
        <dbReference type="ARBA" id="ARBA00022777"/>
    </source>
</evidence>
<proteinExistence type="inferred from homology"/>
<keyword evidence="3" id="KW-0418">Kinase</keyword>
<dbReference type="Pfam" id="PF02782">
    <property type="entry name" value="FGGY_C"/>
    <property type="match status" value="1"/>
</dbReference>
<comment type="caution">
    <text evidence="5">The sequence shown here is derived from an EMBL/GenBank/DDBJ whole genome shotgun (WGS) entry which is preliminary data.</text>
</comment>
<dbReference type="InterPro" id="IPR018485">
    <property type="entry name" value="FGGY_C"/>
</dbReference>
<protein>
    <recommendedName>
        <fullName evidence="4">Carbohydrate kinase FGGY C-terminal domain-containing protein</fullName>
    </recommendedName>
</protein>
<feature type="non-terminal residue" evidence="5">
    <location>
        <position position="1"/>
    </location>
</feature>
<keyword evidence="2" id="KW-0808">Transferase</keyword>
<evidence type="ECO:0000256" key="2">
    <source>
        <dbReference type="ARBA" id="ARBA00022679"/>
    </source>
</evidence>
<dbReference type="Proteomes" id="UP000018936">
    <property type="component" value="Unassembled WGS sequence"/>
</dbReference>
<dbReference type="OrthoDB" id="1728974at2759"/>
<comment type="similarity">
    <text evidence="1">Belongs to the FGGY kinase family.</text>
</comment>
<dbReference type="SUPFAM" id="SSF53067">
    <property type="entry name" value="Actin-like ATPase domain"/>
    <property type="match status" value="1"/>
</dbReference>
<gene>
    <name evidence="5" type="ORF">L345_09432</name>
</gene>
<dbReference type="PANTHER" id="PTHR10196">
    <property type="entry name" value="SUGAR KINASE"/>
    <property type="match status" value="1"/>
</dbReference>
<dbReference type="AlphaFoldDB" id="V8NSY4"/>
<dbReference type="GO" id="GO:0005829">
    <property type="term" value="C:cytosol"/>
    <property type="evidence" value="ECO:0007669"/>
    <property type="project" value="TreeGrafter"/>
</dbReference>
<dbReference type="GO" id="GO:0004856">
    <property type="term" value="F:D-xylulokinase activity"/>
    <property type="evidence" value="ECO:0007669"/>
    <property type="project" value="TreeGrafter"/>
</dbReference>
<organism evidence="5 6">
    <name type="scientific">Ophiophagus hannah</name>
    <name type="common">King cobra</name>
    <name type="synonym">Naja hannah</name>
    <dbReference type="NCBI Taxonomy" id="8665"/>
    <lineage>
        <taxon>Eukaryota</taxon>
        <taxon>Metazoa</taxon>
        <taxon>Chordata</taxon>
        <taxon>Craniata</taxon>
        <taxon>Vertebrata</taxon>
        <taxon>Euteleostomi</taxon>
        <taxon>Lepidosauria</taxon>
        <taxon>Squamata</taxon>
        <taxon>Bifurcata</taxon>
        <taxon>Unidentata</taxon>
        <taxon>Episquamata</taxon>
        <taxon>Toxicofera</taxon>
        <taxon>Serpentes</taxon>
        <taxon>Colubroidea</taxon>
        <taxon>Elapidae</taxon>
        <taxon>Elapinae</taxon>
        <taxon>Ophiophagus</taxon>
    </lineage>
</organism>
<dbReference type="GO" id="GO:0005997">
    <property type="term" value="P:xylulose metabolic process"/>
    <property type="evidence" value="ECO:0007669"/>
    <property type="project" value="TreeGrafter"/>
</dbReference>
<evidence type="ECO:0000256" key="1">
    <source>
        <dbReference type="ARBA" id="ARBA00009156"/>
    </source>
</evidence>
<keyword evidence="6" id="KW-1185">Reference proteome</keyword>
<evidence type="ECO:0000313" key="5">
    <source>
        <dbReference type="EMBL" id="ETE64798.1"/>
    </source>
</evidence>
<sequence length="117" mass="12586">MLLPEALLEIPVPTTKILATGGASYNKAILQILSDVFSVPVYTIDTANSACLGSAYRAIHAITDTVELATVWPASPSVGQIELLTQRLARLGKINATYASAKEFRQSLILFLLIDLL</sequence>
<dbReference type="PANTHER" id="PTHR10196:SF57">
    <property type="entry name" value="XYLULOSE KINASE"/>
    <property type="match status" value="1"/>
</dbReference>